<dbReference type="OMA" id="IMALGCM"/>
<dbReference type="SMART" id="SM00563">
    <property type="entry name" value="PlsC"/>
    <property type="match status" value="1"/>
</dbReference>
<dbReference type="InParanoid" id="G8YKV1"/>
<dbReference type="PANTHER" id="PTHR31605">
    <property type="entry name" value="GLYCEROL-3-PHOSPHATE O-ACYLTRANSFERASE 1"/>
    <property type="match status" value="1"/>
</dbReference>
<dbReference type="OrthoDB" id="2427554at2759"/>
<feature type="compositionally biased region" description="Basic residues" evidence="1">
    <location>
        <begin position="661"/>
        <end position="670"/>
    </location>
</feature>
<gene>
    <name evidence="4" type="primary">Piso0_001462</name>
    <name evidence="4" type="ORF">GNLVRS01_PISO0F06935g</name>
</gene>
<accession>G8YKV1</accession>
<dbReference type="FunCoup" id="G8YKV1">
    <property type="interactions" value="182"/>
</dbReference>
<feature type="compositionally biased region" description="Low complexity" evidence="1">
    <location>
        <begin position="690"/>
        <end position="705"/>
    </location>
</feature>
<feature type="domain" description="Phospholipid/glycerol acyltransferase" evidence="3">
    <location>
        <begin position="110"/>
        <end position="320"/>
    </location>
</feature>
<dbReference type="AlphaFoldDB" id="G8YKV1"/>
<dbReference type="EMBL" id="FO082054">
    <property type="protein sequence ID" value="CCE88685.1"/>
    <property type="molecule type" value="Genomic_DNA"/>
</dbReference>
<dbReference type="GO" id="GO:0008654">
    <property type="term" value="P:phospholipid biosynthetic process"/>
    <property type="evidence" value="ECO:0007669"/>
    <property type="project" value="TreeGrafter"/>
</dbReference>
<dbReference type="eggNOG" id="ENOG502QQ2N">
    <property type="taxonomic scope" value="Eukaryota"/>
</dbReference>
<evidence type="ECO:0000256" key="1">
    <source>
        <dbReference type="SAM" id="MobiDB-lite"/>
    </source>
</evidence>
<keyword evidence="2" id="KW-1133">Transmembrane helix</keyword>
<reference evidence="4 5" key="1">
    <citation type="journal article" date="2012" name="G3 (Bethesda)">
        <title>Pichia sorbitophila, an interspecies yeast hybrid reveals early steps of genome resolution following polyploidization.</title>
        <authorList>
            <person name="Leh Louis V."/>
            <person name="Despons L."/>
            <person name="Friedrich A."/>
            <person name="Martin T."/>
            <person name="Durrens P."/>
            <person name="Casaregola S."/>
            <person name="Neuveglise C."/>
            <person name="Fairhead C."/>
            <person name="Marck C."/>
            <person name="Cruz J.A."/>
            <person name="Straub M.L."/>
            <person name="Kugler V."/>
            <person name="Sacerdot C."/>
            <person name="Uzunov Z."/>
            <person name="Thierry A."/>
            <person name="Weiss S."/>
            <person name="Bleykasten C."/>
            <person name="De Montigny J."/>
            <person name="Jacques N."/>
            <person name="Jung P."/>
            <person name="Lemaire M."/>
            <person name="Mallet S."/>
            <person name="Morel G."/>
            <person name="Richard G.F."/>
            <person name="Sarkar A."/>
            <person name="Savel G."/>
            <person name="Schacherer J."/>
            <person name="Seret M.L."/>
            <person name="Talla E."/>
            <person name="Samson G."/>
            <person name="Jubin C."/>
            <person name="Poulain J."/>
            <person name="Vacherie B."/>
            <person name="Barbe V."/>
            <person name="Pelletier E."/>
            <person name="Sherman D.J."/>
            <person name="Westhof E."/>
            <person name="Weissenbach J."/>
            <person name="Baret P.V."/>
            <person name="Wincker P."/>
            <person name="Gaillardin C."/>
            <person name="Dujon B."/>
            <person name="Souciet J.L."/>
        </authorList>
    </citation>
    <scope>NUCLEOTIDE SEQUENCE [LARGE SCALE GENOMIC DNA]</scope>
    <source>
        <strain evidence="5">ATCC MYA-4447 / BCRC 22081 / CBS 7064 / NBRC 10061 / NRRL Y-12695</strain>
    </source>
</reference>
<feature type="region of interest" description="Disordered" evidence="1">
    <location>
        <begin position="660"/>
        <end position="710"/>
    </location>
</feature>
<evidence type="ECO:0000256" key="2">
    <source>
        <dbReference type="SAM" id="Phobius"/>
    </source>
</evidence>
<dbReference type="GO" id="GO:0004366">
    <property type="term" value="F:glycerol-3-phosphate O-acyltransferase activity"/>
    <property type="evidence" value="ECO:0007669"/>
    <property type="project" value="TreeGrafter"/>
</dbReference>
<sequence length="817" mass="92559">MTQVSSGYEAERPEASMQKEHGEHGEAGEHTGLLEAEKKSAETATADAAAHQRKTPKQSIDHKLEYEEPGWFRKFTYDLLLWLWSVIFDCFFREIRPRGAFKLPRKGPLIFVAAPHANQFVDPIILMNQVKRESGRRISFLIAAKSYKQRFIGFFSRCQMSIPVVRAQDNLEPGSGKIRIDMDTDRLLVKGEGTKFTEECMEGGLLSLPHSLGATQIMDIISDTELTIRKEFKDTAKIRDLLKKGTSYKRADKVNQNSVYQLVFKNLSKGHCIGIFPEGGSHDRTDLLPLKAGVAIMALGAMEHYPDCNIKIVPCGMNYFNAHKFRSRAVIEFGDPIEISRDLVARYSNPDTNREAVKELLDTVTDGLKAVTVTCTDYETLMVVQAARRLYSGNLSQYLPLPLVVEMNRRLVLGYQTFKNEESVKKLKEKILKYNDKLKHLYLPDHHVEDCDETHKLRVVPILVLRIMKLIFLMLCALPGAILFSPVFFLSKRISQQKQKTALANSTVKIKGNDVVATWKILISLGFAPLLYSFYATIGTIYCYKNETFQINLLFVWFFIYMCGVLVTYAALITGEQGMDLFKSIRPLYLSLVSGSSIREVKNMRNELSEEITYLVNQYGPQLFPNDFNLYDLQKKRLSADGELIDSEEEEDIKTAALKERRNKSRKASRATKIAQEAVDTDEGKETSEGNESSSELSLRSNHSDSVSDGISLMNSDNSLTDIPMFSDYHLHKNAKNPDVLLDTDSSTSLRDQANFKEYSNGTQDTARNGMSRSSSSSQIEFNFVSTKDKKHSENNDGTKLSHRIKNKIMEGRERPN</sequence>
<feature type="compositionally biased region" description="Basic and acidic residues" evidence="1">
    <location>
        <begin position="787"/>
        <end position="797"/>
    </location>
</feature>
<dbReference type="InterPro" id="IPR052744">
    <property type="entry name" value="GPAT/DAPAT"/>
</dbReference>
<feature type="transmembrane region" description="Helical" evidence="2">
    <location>
        <begin position="521"/>
        <end position="542"/>
    </location>
</feature>
<dbReference type="PANTHER" id="PTHR31605:SF0">
    <property type="entry name" value="GLYCEROL-3-PHOSPHATE O-ACYLTRANSFERASE 1"/>
    <property type="match status" value="1"/>
</dbReference>
<dbReference type="SUPFAM" id="SSF69593">
    <property type="entry name" value="Glycerol-3-phosphate (1)-acyltransferase"/>
    <property type="match status" value="1"/>
</dbReference>
<dbReference type="HOGENOM" id="CLU_007860_1_0_1"/>
<dbReference type="STRING" id="559304.G8YKV1"/>
<feature type="compositionally biased region" description="Basic and acidic residues" evidence="1">
    <location>
        <begin position="9"/>
        <end position="29"/>
    </location>
</feature>
<feature type="transmembrane region" description="Helical" evidence="2">
    <location>
        <begin position="554"/>
        <end position="573"/>
    </location>
</feature>
<name>G8YKV1_PICSO</name>
<dbReference type="GO" id="GO:0016287">
    <property type="term" value="F:glycerone-phosphate O-acyltransferase activity"/>
    <property type="evidence" value="ECO:0007669"/>
    <property type="project" value="TreeGrafter"/>
</dbReference>
<feature type="compositionally biased region" description="Basic and acidic residues" evidence="1">
    <location>
        <begin position="808"/>
        <end position="817"/>
    </location>
</feature>
<keyword evidence="2" id="KW-0812">Transmembrane</keyword>
<dbReference type="Proteomes" id="UP000005222">
    <property type="component" value="Chromosome F"/>
</dbReference>
<feature type="region of interest" description="Disordered" evidence="1">
    <location>
        <begin position="757"/>
        <end position="817"/>
    </location>
</feature>
<keyword evidence="2" id="KW-0472">Membrane</keyword>
<keyword evidence="5" id="KW-1185">Reference proteome</keyword>
<evidence type="ECO:0000313" key="5">
    <source>
        <dbReference type="Proteomes" id="UP000005222"/>
    </source>
</evidence>
<evidence type="ECO:0000259" key="3">
    <source>
        <dbReference type="SMART" id="SM00563"/>
    </source>
</evidence>
<proteinExistence type="predicted"/>
<dbReference type="InterPro" id="IPR002123">
    <property type="entry name" value="Plipid/glycerol_acylTrfase"/>
</dbReference>
<dbReference type="CDD" id="cd07992">
    <property type="entry name" value="LPLAT_AAK14816-like"/>
    <property type="match status" value="1"/>
</dbReference>
<feature type="compositionally biased region" description="Polar residues" evidence="1">
    <location>
        <begin position="757"/>
        <end position="771"/>
    </location>
</feature>
<evidence type="ECO:0000313" key="4">
    <source>
        <dbReference type="EMBL" id="CCE88685.1"/>
    </source>
</evidence>
<organism evidence="4 5">
    <name type="scientific">Pichia sorbitophila (strain ATCC MYA-4447 / BCRC 22081 / CBS 7064 / NBRC 10061 / NRRL Y-12695)</name>
    <name type="common">Hybrid yeast</name>
    <dbReference type="NCBI Taxonomy" id="559304"/>
    <lineage>
        <taxon>Eukaryota</taxon>
        <taxon>Fungi</taxon>
        <taxon>Dikarya</taxon>
        <taxon>Ascomycota</taxon>
        <taxon>Saccharomycotina</taxon>
        <taxon>Pichiomycetes</taxon>
        <taxon>Debaryomycetaceae</taxon>
        <taxon>Millerozyma</taxon>
    </lineage>
</organism>
<feature type="transmembrane region" description="Helical" evidence="2">
    <location>
        <begin position="470"/>
        <end position="490"/>
    </location>
</feature>
<protein>
    <submittedName>
        <fullName evidence="4">Piso0_001462 protein</fullName>
    </submittedName>
</protein>
<feature type="region of interest" description="Disordered" evidence="1">
    <location>
        <begin position="1"/>
        <end position="60"/>
    </location>
</feature>
<dbReference type="Pfam" id="PF01553">
    <property type="entry name" value="Acyltransferase"/>
    <property type="match status" value="1"/>
</dbReference>